<dbReference type="GO" id="GO:0009966">
    <property type="term" value="P:regulation of signal transduction"/>
    <property type="evidence" value="ECO:0007669"/>
    <property type="project" value="UniProtKB-ARBA"/>
</dbReference>
<evidence type="ECO:0000256" key="21">
    <source>
        <dbReference type="ARBA" id="ARBA00023242"/>
    </source>
</evidence>
<dbReference type="InterPro" id="IPR001245">
    <property type="entry name" value="Ser-Thr/Tyr_kinase_cat_dom"/>
</dbReference>
<dbReference type="Gene3D" id="1.10.510.10">
    <property type="entry name" value="Transferase(Phosphotransferase) domain 1"/>
    <property type="match status" value="1"/>
</dbReference>
<evidence type="ECO:0000256" key="1">
    <source>
        <dbReference type="ARBA" id="ARBA00004123"/>
    </source>
</evidence>
<dbReference type="GO" id="GO:0008284">
    <property type="term" value="P:positive regulation of cell population proliferation"/>
    <property type="evidence" value="ECO:0007669"/>
    <property type="project" value="TreeGrafter"/>
</dbReference>
<keyword evidence="5" id="KW-0597">Phosphoprotein</keyword>
<comment type="subcellular location">
    <subcellularLocation>
        <location evidence="2">Cell membrane</location>
        <topology evidence="2">Single-pass type I membrane protein</topology>
    </subcellularLocation>
    <subcellularLocation>
        <location evidence="1">Nucleus</location>
    </subcellularLocation>
</comment>
<protein>
    <recommendedName>
        <fullName evidence="3">receptor protein-tyrosine kinase</fullName>
        <ecNumber evidence="3">2.7.10.1</ecNumber>
    </recommendedName>
</protein>
<feature type="region of interest" description="Disordered" evidence="22">
    <location>
        <begin position="218"/>
        <end position="251"/>
    </location>
</feature>
<feature type="region of interest" description="Disordered" evidence="22">
    <location>
        <begin position="342"/>
        <end position="386"/>
    </location>
</feature>
<evidence type="ECO:0000256" key="8">
    <source>
        <dbReference type="ARBA" id="ARBA00022729"/>
    </source>
</evidence>
<keyword evidence="6" id="KW-0808">Transferase</keyword>
<dbReference type="SUPFAM" id="SSF56112">
    <property type="entry name" value="Protein kinase-like (PK-like)"/>
    <property type="match status" value="1"/>
</dbReference>
<keyword evidence="7" id="KW-0812">Transmembrane</keyword>
<evidence type="ECO:0000313" key="25">
    <source>
        <dbReference type="Proteomes" id="UP000694557"/>
    </source>
</evidence>
<keyword evidence="16" id="KW-1015">Disulfide bond</keyword>
<evidence type="ECO:0000256" key="20">
    <source>
        <dbReference type="ARBA" id="ARBA00023180"/>
    </source>
</evidence>
<evidence type="ECO:0000256" key="17">
    <source>
        <dbReference type="ARBA" id="ARBA00023159"/>
    </source>
</evidence>
<dbReference type="InterPro" id="IPR020635">
    <property type="entry name" value="Tyr_kinase_cat_dom"/>
</dbReference>
<dbReference type="GO" id="GO:0010647">
    <property type="term" value="P:positive regulation of cell communication"/>
    <property type="evidence" value="ECO:0007669"/>
    <property type="project" value="UniProtKB-ARBA"/>
</dbReference>
<proteinExistence type="predicted"/>
<name>A0A8C7I664_ONCKI</name>
<dbReference type="AlphaFoldDB" id="A0A8C7I664"/>
<sequence>MMYLEERRLVHRDLAARNVLVKSPNHIKITDFGLARLLDVDEKEYNADGGKMPIKWMALECIHYRKFTHQSDVWSYGVTIWELMTFGGKPYDGIPTREIPDILEKGERLPQPPICTIDVYMVMVKCWMIDADSRPKFKELAAELCRMARDPQRYLVIQGDDRMKLPSPNDSKFFQSLLDEEDVEDFMDAEEYLVPHHFNMPPLSYTARLRVDSNRNQFGYRDGSGSTPEEGLALGGSPSCVSSPDPAGTQGAALDALEDQRCNGTLLKKKTQTRPGAEDNNGQRYSADPTVFLGDRGVGPPTPRGDTDEDGYMTPMKDKTSSDYLKPIEENPFVARRKNGEVHALDNPSLPQHTQQPAQGGRRRVHQRASLPQHLPQPRRPGPEKERWSPIAEYSLNYQYWLLSPTHHPGWPSLLPRCTDRELLFWAAGRLPSPTACSPHSQAPQCWCETWPLGPI</sequence>
<keyword evidence="19" id="KW-0675">Receptor</keyword>
<evidence type="ECO:0000256" key="2">
    <source>
        <dbReference type="ARBA" id="ARBA00004251"/>
    </source>
</evidence>
<evidence type="ECO:0000313" key="24">
    <source>
        <dbReference type="Ensembl" id="ENSOKIP00005067175.1"/>
    </source>
</evidence>
<dbReference type="GeneTree" id="ENSGT00940000154695"/>
<keyword evidence="20" id="KW-0325">Glycoprotein</keyword>
<dbReference type="GO" id="GO:0005524">
    <property type="term" value="F:ATP binding"/>
    <property type="evidence" value="ECO:0007669"/>
    <property type="project" value="UniProtKB-KW"/>
</dbReference>
<dbReference type="GO" id="GO:0023056">
    <property type="term" value="P:positive regulation of signaling"/>
    <property type="evidence" value="ECO:0007669"/>
    <property type="project" value="UniProtKB-ARBA"/>
</dbReference>
<dbReference type="GO" id="GO:0005634">
    <property type="term" value="C:nucleus"/>
    <property type="evidence" value="ECO:0007669"/>
    <property type="project" value="UniProtKB-SubCell"/>
</dbReference>
<evidence type="ECO:0000256" key="7">
    <source>
        <dbReference type="ARBA" id="ARBA00022692"/>
    </source>
</evidence>
<keyword evidence="25" id="KW-1185">Reference proteome</keyword>
<keyword evidence="10" id="KW-0418">Kinase</keyword>
<dbReference type="GO" id="GO:0022008">
    <property type="term" value="P:neurogenesis"/>
    <property type="evidence" value="ECO:0007669"/>
    <property type="project" value="TreeGrafter"/>
</dbReference>
<keyword evidence="21" id="KW-0539">Nucleus</keyword>
<keyword evidence="4" id="KW-1003">Cell membrane</keyword>
<dbReference type="PANTHER" id="PTHR24416:SF90">
    <property type="entry name" value="RECEPTOR TYROSINE-PROTEIN KINASE ERBB-4"/>
    <property type="match status" value="1"/>
</dbReference>
<dbReference type="InterPro" id="IPR000719">
    <property type="entry name" value="Prot_kinase_dom"/>
</dbReference>
<feature type="domain" description="Protein kinase" evidence="23">
    <location>
        <begin position="1"/>
        <end position="155"/>
    </location>
</feature>
<evidence type="ECO:0000256" key="9">
    <source>
        <dbReference type="ARBA" id="ARBA00022741"/>
    </source>
</evidence>
<evidence type="ECO:0000256" key="6">
    <source>
        <dbReference type="ARBA" id="ARBA00022679"/>
    </source>
</evidence>
<keyword evidence="15" id="KW-0829">Tyrosine-protein kinase</keyword>
<dbReference type="Proteomes" id="UP000694557">
    <property type="component" value="Unassembled WGS sequence"/>
</dbReference>
<evidence type="ECO:0000256" key="22">
    <source>
        <dbReference type="SAM" id="MobiDB-lite"/>
    </source>
</evidence>
<dbReference type="Ensembl" id="ENSOKIT00005071458.1">
    <property type="protein sequence ID" value="ENSOKIP00005067175.1"/>
    <property type="gene ID" value="ENSOKIG00005028878.1"/>
</dbReference>
<dbReference type="GO" id="GO:0009925">
    <property type="term" value="C:basal plasma membrane"/>
    <property type="evidence" value="ECO:0007669"/>
    <property type="project" value="TreeGrafter"/>
</dbReference>
<dbReference type="Pfam" id="PF07714">
    <property type="entry name" value="PK_Tyr_Ser-Thr"/>
    <property type="match status" value="1"/>
</dbReference>
<dbReference type="GO" id="GO:0043066">
    <property type="term" value="P:negative regulation of apoptotic process"/>
    <property type="evidence" value="ECO:0007669"/>
    <property type="project" value="TreeGrafter"/>
</dbReference>
<evidence type="ECO:0000256" key="5">
    <source>
        <dbReference type="ARBA" id="ARBA00022553"/>
    </source>
</evidence>
<accession>A0A8C7I664</accession>
<dbReference type="PRINTS" id="PR00109">
    <property type="entry name" value="TYRKINASE"/>
</dbReference>
<organism evidence="24 25">
    <name type="scientific">Oncorhynchus kisutch</name>
    <name type="common">Coho salmon</name>
    <name type="synonym">Salmo kisutch</name>
    <dbReference type="NCBI Taxonomy" id="8019"/>
    <lineage>
        <taxon>Eukaryota</taxon>
        <taxon>Metazoa</taxon>
        <taxon>Chordata</taxon>
        <taxon>Craniata</taxon>
        <taxon>Vertebrata</taxon>
        <taxon>Euteleostomi</taxon>
        <taxon>Actinopterygii</taxon>
        <taxon>Neopterygii</taxon>
        <taxon>Teleostei</taxon>
        <taxon>Protacanthopterygii</taxon>
        <taxon>Salmoniformes</taxon>
        <taxon>Salmonidae</taxon>
        <taxon>Salmoninae</taxon>
        <taxon>Oncorhynchus</taxon>
    </lineage>
</organism>
<feature type="compositionally biased region" description="Basic and acidic residues" evidence="22">
    <location>
        <begin position="316"/>
        <end position="326"/>
    </location>
</feature>
<keyword evidence="9" id="KW-0547">Nucleotide-binding</keyword>
<evidence type="ECO:0000256" key="11">
    <source>
        <dbReference type="ARBA" id="ARBA00022840"/>
    </source>
</evidence>
<evidence type="ECO:0000256" key="13">
    <source>
        <dbReference type="ARBA" id="ARBA00023015"/>
    </source>
</evidence>
<keyword evidence="17" id="KW-0010">Activator</keyword>
<keyword evidence="18" id="KW-0804">Transcription</keyword>
<dbReference type="PANTHER" id="PTHR24416">
    <property type="entry name" value="TYROSINE-PROTEIN KINASE RECEPTOR"/>
    <property type="match status" value="1"/>
</dbReference>
<dbReference type="EC" id="2.7.10.1" evidence="3"/>
<dbReference type="InterPro" id="IPR008266">
    <property type="entry name" value="Tyr_kinase_AS"/>
</dbReference>
<evidence type="ECO:0000256" key="19">
    <source>
        <dbReference type="ARBA" id="ARBA00023170"/>
    </source>
</evidence>
<dbReference type="GO" id="GO:0005154">
    <property type="term" value="F:epidermal growth factor receptor binding"/>
    <property type="evidence" value="ECO:0007669"/>
    <property type="project" value="TreeGrafter"/>
</dbReference>
<reference evidence="24" key="2">
    <citation type="submission" date="2025-09" db="UniProtKB">
        <authorList>
            <consortium name="Ensembl"/>
        </authorList>
    </citation>
    <scope>IDENTIFICATION</scope>
</reference>
<dbReference type="SMART" id="SM00219">
    <property type="entry name" value="TyrKc"/>
    <property type="match status" value="1"/>
</dbReference>
<keyword evidence="13" id="KW-0805">Transcription regulation</keyword>
<dbReference type="InterPro" id="IPR050122">
    <property type="entry name" value="RTK"/>
</dbReference>
<keyword evidence="14" id="KW-0472">Membrane</keyword>
<evidence type="ECO:0000256" key="15">
    <source>
        <dbReference type="ARBA" id="ARBA00023137"/>
    </source>
</evidence>
<dbReference type="PROSITE" id="PS00109">
    <property type="entry name" value="PROTEIN_KINASE_TYR"/>
    <property type="match status" value="1"/>
</dbReference>
<evidence type="ECO:0000256" key="10">
    <source>
        <dbReference type="ARBA" id="ARBA00022777"/>
    </source>
</evidence>
<dbReference type="PROSITE" id="PS50011">
    <property type="entry name" value="PROTEIN_KINASE_DOM"/>
    <property type="match status" value="1"/>
</dbReference>
<evidence type="ECO:0000259" key="23">
    <source>
        <dbReference type="PROSITE" id="PS50011"/>
    </source>
</evidence>
<dbReference type="GO" id="GO:0038127">
    <property type="term" value="P:ERBB signaling pathway"/>
    <property type="evidence" value="ECO:0007669"/>
    <property type="project" value="UniProtKB-ARBA"/>
</dbReference>
<evidence type="ECO:0000256" key="3">
    <source>
        <dbReference type="ARBA" id="ARBA00011902"/>
    </source>
</evidence>
<feature type="region of interest" description="Disordered" evidence="22">
    <location>
        <begin position="266"/>
        <end position="326"/>
    </location>
</feature>
<dbReference type="GO" id="GO:0043235">
    <property type="term" value="C:receptor complex"/>
    <property type="evidence" value="ECO:0007669"/>
    <property type="project" value="TreeGrafter"/>
</dbReference>
<evidence type="ECO:0000256" key="18">
    <source>
        <dbReference type="ARBA" id="ARBA00023163"/>
    </source>
</evidence>
<reference evidence="24" key="1">
    <citation type="submission" date="2025-08" db="UniProtKB">
        <authorList>
            <consortium name="Ensembl"/>
        </authorList>
    </citation>
    <scope>IDENTIFICATION</scope>
</reference>
<feature type="compositionally biased region" description="Polar residues" evidence="22">
    <location>
        <begin position="349"/>
        <end position="358"/>
    </location>
</feature>
<evidence type="ECO:0000256" key="12">
    <source>
        <dbReference type="ARBA" id="ARBA00022989"/>
    </source>
</evidence>
<dbReference type="InterPro" id="IPR011009">
    <property type="entry name" value="Kinase-like_dom_sf"/>
</dbReference>
<dbReference type="FunFam" id="1.10.510.10:FF:002828">
    <property type="entry name" value="Receptor tyrosine-protein kinase erbB-2"/>
    <property type="match status" value="1"/>
</dbReference>
<keyword evidence="8" id="KW-0732">Signal</keyword>
<evidence type="ECO:0000256" key="4">
    <source>
        <dbReference type="ARBA" id="ARBA00022475"/>
    </source>
</evidence>
<dbReference type="GO" id="GO:0004714">
    <property type="term" value="F:transmembrane receptor protein tyrosine kinase activity"/>
    <property type="evidence" value="ECO:0007669"/>
    <property type="project" value="UniProtKB-EC"/>
</dbReference>
<evidence type="ECO:0000256" key="16">
    <source>
        <dbReference type="ARBA" id="ARBA00023157"/>
    </source>
</evidence>
<keyword evidence="12" id="KW-1133">Transmembrane helix</keyword>
<keyword evidence="11" id="KW-0067">ATP-binding</keyword>
<evidence type="ECO:0000256" key="14">
    <source>
        <dbReference type="ARBA" id="ARBA00023136"/>
    </source>
</evidence>